<dbReference type="GO" id="GO:0004803">
    <property type="term" value="F:transposase activity"/>
    <property type="evidence" value="ECO:0007669"/>
    <property type="project" value="InterPro"/>
</dbReference>
<evidence type="ECO:0000313" key="3">
    <source>
        <dbReference type="Proteomes" id="UP000063699"/>
    </source>
</evidence>
<dbReference type="Pfam" id="PF01548">
    <property type="entry name" value="DEDD_Tnp_IS110"/>
    <property type="match status" value="1"/>
</dbReference>
<dbReference type="RefSeq" id="WP_054294131.1">
    <property type="nucleotide sequence ID" value="NZ_CP012752.1"/>
</dbReference>
<gene>
    <name evidence="2" type="ORF">AOZ06_40045</name>
</gene>
<feature type="domain" description="Transposase IS110-like N-terminal" evidence="1">
    <location>
        <begin position="2"/>
        <end position="95"/>
    </location>
</feature>
<dbReference type="GO" id="GO:0003677">
    <property type="term" value="F:DNA binding"/>
    <property type="evidence" value="ECO:0007669"/>
    <property type="project" value="InterPro"/>
</dbReference>
<evidence type="ECO:0000259" key="1">
    <source>
        <dbReference type="Pfam" id="PF01548"/>
    </source>
</evidence>
<keyword evidence="3" id="KW-1185">Reference proteome</keyword>
<evidence type="ECO:0000313" key="2">
    <source>
        <dbReference type="EMBL" id="ALG12235.1"/>
    </source>
</evidence>
<accession>A0A0N9I7K8</accession>
<protein>
    <recommendedName>
        <fullName evidence="1">Transposase IS110-like N-terminal domain-containing protein</fullName>
    </recommendedName>
</protein>
<dbReference type="AlphaFoldDB" id="A0A0N9I7K8"/>
<sequence length="127" mass="14043">MPLAAWFRRQLATVVMVPPEQSADLRSYYAKHTKSDRLDSKILAKLPLLHLEGLHTAVGLGPGEPLRRAVKLRSNVIKRRTGVLARLDALLELLGPAWHAALGEDLVNRTSPISHSLSQCLPEYHVG</sequence>
<dbReference type="GO" id="GO:0006313">
    <property type="term" value="P:DNA transposition"/>
    <property type="evidence" value="ECO:0007669"/>
    <property type="project" value="InterPro"/>
</dbReference>
<dbReference type="STRING" id="860235.AOZ06_40045"/>
<proteinExistence type="predicted"/>
<name>A0A0N9I7K8_9PSEU</name>
<dbReference type="EMBL" id="CP012752">
    <property type="protein sequence ID" value="ALG12235.1"/>
    <property type="molecule type" value="Genomic_DNA"/>
</dbReference>
<dbReference type="KEGG" id="kphy:AOZ06_40045"/>
<organism evidence="2 3">
    <name type="scientific">Kibdelosporangium phytohabitans</name>
    <dbReference type="NCBI Taxonomy" id="860235"/>
    <lineage>
        <taxon>Bacteria</taxon>
        <taxon>Bacillati</taxon>
        <taxon>Actinomycetota</taxon>
        <taxon>Actinomycetes</taxon>
        <taxon>Pseudonocardiales</taxon>
        <taxon>Pseudonocardiaceae</taxon>
        <taxon>Kibdelosporangium</taxon>
    </lineage>
</organism>
<dbReference type="Proteomes" id="UP000063699">
    <property type="component" value="Chromosome"/>
</dbReference>
<dbReference type="InterPro" id="IPR002525">
    <property type="entry name" value="Transp_IS110-like_N"/>
</dbReference>
<reference evidence="2 3" key="1">
    <citation type="submission" date="2015-07" db="EMBL/GenBank/DDBJ databases">
        <title>Genome sequencing of Kibdelosporangium phytohabitans.</title>
        <authorList>
            <person name="Qin S."/>
            <person name="Xing K."/>
        </authorList>
    </citation>
    <scope>NUCLEOTIDE SEQUENCE [LARGE SCALE GENOMIC DNA]</scope>
    <source>
        <strain evidence="2 3">KLBMP1111</strain>
    </source>
</reference>